<comment type="cofactor">
    <cofactor evidence="1">
        <name>FAD</name>
        <dbReference type="ChEBI" id="CHEBI:57692"/>
    </cofactor>
</comment>
<dbReference type="PANTHER" id="PTHR43498:SF1">
    <property type="entry name" value="COB--COM HETERODISULFIDE REDUCTASE IRON-SULFUR SUBUNIT A"/>
    <property type="match status" value="1"/>
</dbReference>
<accession>A0A523XM97</accession>
<evidence type="ECO:0000256" key="4">
    <source>
        <dbReference type="ARBA" id="ARBA00022827"/>
    </source>
</evidence>
<evidence type="ECO:0000256" key="6">
    <source>
        <dbReference type="ARBA" id="ARBA00023004"/>
    </source>
</evidence>
<dbReference type="Pfam" id="PF12838">
    <property type="entry name" value="Fer4_7"/>
    <property type="match status" value="1"/>
</dbReference>
<evidence type="ECO:0000259" key="8">
    <source>
        <dbReference type="PROSITE" id="PS51379"/>
    </source>
</evidence>
<keyword evidence="6" id="KW-0408">Iron</keyword>
<feature type="non-terminal residue" evidence="9">
    <location>
        <position position="1"/>
    </location>
</feature>
<feature type="domain" description="4Fe-4S ferredoxin-type" evidence="8">
    <location>
        <begin position="295"/>
        <end position="324"/>
    </location>
</feature>
<dbReference type="InterPro" id="IPR017896">
    <property type="entry name" value="4Fe4S_Fe-S-bd"/>
</dbReference>
<comment type="similarity">
    <text evidence="2">Belongs to the HdrA family.</text>
</comment>
<keyword evidence="7" id="KW-0411">Iron-sulfur</keyword>
<sequence>VTVENLKTKKKQKFEIGTVIVATGFIPFRPYGYYAYGESPDIVTLAELQELPPNDQLLKPSDGKPVKTIAFIGCVGSREPGVKGHEHCSRYCCTATSKAAADLRVRTEEVLILYQDIRTYGKGHEEFYRLARRQHVVFSKFPREEKPAITVKNGKIHMKWRDELADQELIFQPDLLVLASAMIPPEDIAETAKMFGLTRSGDGFFNPEHIKLAPLTTHTAGVMIAGASQAAKNASESVIDASGAAAKAVGLMAKGEVEIESTVSHVIPELCSSCHTCVTVCPYGAINMDETVDPSVAFVTEAKCHGCGTCAAACPSSAIIMYHSTDNQIMTMVEAYLCSPAQLEGGEPQ</sequence>
<dbReference type="PROSITE" id="PS00198">
    <property type="entry name" value="4FE4S_FER_1"/>
    <property type="match status" value="1"/>
</dbReference>
<evidence type="ECO:0000256" key="5">
    <source>
        <dbReference type="ARBA" id="ARBA00023002"/>
    </source>
</evidence>
<feature type="domain" description="4Fe-4S ferredoxin-type" evidence="8">
    <location>
        <begin position="262"/>
        <end position="291"/>
    </location>
</feature>
<dbReference type="Gene3D" id="3.30.70.20">
    <property type="match status" value="1"/>
</dbReference>
<evidence type="ECO:0000256" key="2">
    <source>
        <dbReference type="ARBA" id="ARBA00006561"/>
    </source>
</evidence>
<evidence type="ECO:0000256" key="1">
    <source>
        <dbReference type="ARBA" id="ARBA00001974"/>
    </source>
</evidence>
<dbReference type="InterPro" id="IPR017900">
    <property type="entry name" value="4Fe4S_Fe_S_CS"/>
</dbReference>
<keyword evidence="4" id="KW-0285">Flavoprotein</keyword>
<organism evidence="9 10">
    <name type="scientific">candidate division TA06 bacterium</name>
    <dbReference type="NCBI Taxonomy" id="2250710"/>
    <lineage>
        <taxon>Bacteria</taxon>
        <taxon>Bacteria division TA06</taxon>
    </lineage>
</organism>
<dbReference type="InterPro" id="IPR039650">
    <property type="entry name" value="HdrA-like"/>
</dbReference>
<keyword evidence="3" id="KW-0479">Metal-binding</keyword>
<evidence type="ECO:0000313" key="9">
    <source>
        <dbReference type="EMBL" id="TET80421.1"/>
    </source>
</evidence>
<dbReference type="Proteomes" id="UP000315534">
    <property type="component" value="Unassembled WGS sequence"/>
</dbReference>
<dbReference type="AlphaFoldDB" id="A0A523XM97"/>
<dbReference type="GO" id="GO:0046872">
    <property type="term" value="F:metal ion binding"/>
    <property type="evidence" value="ECO:0007669"/>
    <property type="project" value="UniProtKB-KW"/>
</dbReference>
<protein>
    <submittedName>
        <fullName evidence="9">CoB--CoM heterodisulfide reductase iron-sulfur subunit A family protein</fullName>
    </submittedName>
</protein>
<dbReference type="SUPFAM" id="SSF54862">
    <property type="entry name" value="4Fe-4S ferredoxins"/>
    <property type="match status" value="1"/>
</dbReference>
<dbReference type="GO" id="GO:0051536">
    <property type="term" value="F:iron-sulfur cluster binding"/>
    <property type="evidence" value="ECO:0007669"/>
    <property type="project" value="UniProtKB-KW"/>
</dbReference>
<name>A0A523XM97_UNCT6</name>
<reference evidence="9 10" key="1">
    <citation type="submission" date="2019-03" db="EMBL/GenBank/DDBJ databases">
        <title>Metabolic potential of uncultured bacteria and archaea associated with petroleum seepage in deep-sea sediments.</title>
        <authorList>
            <person name="Dong X."/>
            <person name="Hubert C."/>
        </authorList>
    </citation>
    <scope>NUCLEOTIDE SEQUENCE [LARGE SCALE GENOMIC DNA]</scope>
    <source>
        <strain evidence="9">E29_bin36</strain>
    </source>
</reference>
<dbReference type="PROSITE" id="PS51379">
    <property type="entry name" value="4FE4S_FER_2"/>
    <property type="match status" value="2"/>
</dbReference>
<evidence type="ECO:0000256" key="3">
    <source>
        <dbReference type="ARBA" id="ARBA00022723"/>
    </source>
</evidence>
<proteinExistence type="inferred from homology"/>
<comment type="caution">
    <text evidence="9">The sequence shown here is derived from an EMBL/GenBank/DDBJ whole genome shotgun (WGS) entry which is preliminary data.</text>
</comment>
<dbReference type="GO" id="GO:0016491">
    <property type="term" value="F:oxidoreductase activity"/>
    <property type="evidence" value="ECO:0007669"/>
    <property type="project" value="UniProtKB-KW"/>
</dbReference>
<dbReference type="EMBL" id="SOIP01000335">
    <property type="protein sequence ID" value="TET80421.1"/>
    <property type="molecule type" value="Genomic_DNA"/>
</dbReference>
<gene>
    <name evidence="9" type="ORF">E3J38_05605</name>
</gene>
<dbReference type="PANTHER" id="PTHR43498">
    <property type="entry name" value="FERREDOXIN:COB-COM HETERODISULFIDE REDUCTASE SUBUNIT A"/>
    <property type="match status" value="1"/>
</dbReference>
<keyword evidence="5" id="KW-0560">Oxidoreductase</keyword>
<evidence type="ECO:0000313" key="10">
    <source>
        <dbReference type="Proteomes" id="UP000315534"/>
    </source>
</evidence>
<evidence type="ECO:0000256" key="7">
    <source>
        <dbReference type="ARBA" id="ARBA00023014"/>
    </source>
</evidence>
<keyword evidence="4" id="KW-0274">FAD</keyword>